<comment type="caution">
    <text evidence="1">The sequence shown here is derived from an EMBL/GenBank/DDBJ whole genome shotgun (WGS) entry which is preliminary data.</text>
</comment>
<evidence type="ECO:0000313" key="1">
    <source>
        <dbReference type="EMBL" id="OMJ94719.1"/>
    </source>
</evidence>
<protein>
    <submittedName>
        <fullName evidence="1">Uncharacterized protein</fullName>
    </submittedName>
</protein>
<name>A0A1R2D0C4_9CILI</name>
<accession>A0A1R2D0C4</accession>
<organism evidence="1 2">
    <name type="scientific">Stentor coeruleus</name>
    <dbReference type="NCBI Taxonomy" id="5963"/>
    <lineage>
        <taxon>Eukaryota</taxon>
        <taxon>Sar</taxon>
        <taxon>Alveolata</taxon>
        <taxon>Ciliophora</taxon>
        <taxon>Postciliodesmatophora</taxon>
        <taxon>Heterotrichea</taxon>
        <taxon>Heterotrichida</taxon>
        <taxon>Stentoridae</taxon>
        <taxon>Stentor</taxon>
    </lineage>
</organism>
<reference evidence="1 2" key="1">
    <citation type="submission" date="2016-11" db="EMBL/GenBank/DDBJ databases">
        <title>The macronuclear genome of Stentor coeruleus: a giant cell with tiny introns.</title>
        <authorList>
            <person name="Slabodnick M."/>
            <person name="Ruby J.G."/>
            <person name="Reiff S.B."/>
            <person name="Swart E.C."/>
            <person name="Gosai S."/>
            <person name="Prabakaran S."/>
            <person name="Witkowska E."/>
            <person name="Larue G.E."/>
            <person name="Fisher S."/>
            <person name="Freeman R.M."/>
            <person name="Gunawardena J."/>
            <person name="Chu W."/>
            <person name="Stover N.A."/>
            <person name="Gregory B.D."/>
            <person name="Nowacki M."/>
            <person name="Derisi J."/>
            <person name="Roy S.W."/>
            <person name="Marshall W.F."/>
            <person name="Sood P."/>
        </authorList>
    </citation>
    <scope>NUCLEOTIDE SEQUENCE [LARGE SCALE GENOMIC DNA]</scope>
    <source>
        <strain evidence="1">WM001</strain>
    </source>
</reference>
<evidence type="ECO:0000313" key="2">
    <source>
        <dbReference type="Proteomes" id="UP000187209"/>
    </source>
</evidence>
<dbReference type="Proteomes" id="UP000187209">
    <property type="component" value="Unassembled WGS sequence"/>
</dbReference>
<keyword evidence="2" id="KW-1185">Reference proteome</keyword>
<proteinExistence type="predicted"/>
<sequence length="78" mass="9070">MQRVLFRAYKAKIQFRVGLKKIPLVQVEEAVTETIVYEKPAYLSFKTTMTEDEIDMLNQGGRPPSFHWKKVAPITDIK</sequence>
<gene>
    <name evidence="1" type="ORF">SteCoe_2060</name>
</gene>
<dbReference type="EMBL" id="MPUH01000022">
    <property type="protein sequence ID" value="OMJ94719.1"/>
    <property type="molecule type" value="Genomic_DNA"/>
</dbReference>
<dbReference type="AlphaFoldDB" id="A0A1R2D0C4"/>